<sequence length="730" mass="78960">MARLPLSWGASFFPGRECSREWCISTTRKRGKHELANLLESELGGRRCEIVNLPARPELNGKTCVADEFLPASNQYKVTLETKSKEVVVLRPENLKRRDRTLEDCGYFIEFKNGRTIQHDFDSSEDCRAFVAALNKGNAQPVVTEEAETAAQQAAAELLAELGLDDLPNQSSGGCKAKKSKKKKKRGKNRGPSHSVHTRRGQIIDEHPLQARHESLRVPPPEDHGRLHHDDAVVRAVDRRQYPVPLLERAAHERGLRRRRLPRRPVPHELDPDEEAGAAHVAEPGRPRLEVEEEAKEVTSHLRRVLAQPLPLEDVEHGEARGAAGRRPGEGVEVLDARGLERPGHVAGRDDGGEGQAVPERLAHGDDVRHDGGLLLLPVPPAAGVLEGPLAAVPEPAEAGLDLVGYVQSPGPAYRVGAPVEVGGGRQDHAGDGHAPLDYERRDGPARGGYRPALPLDVRRVDPPCLGLSLQPLLLGQALGLDPVDPPVGVGTRHPPHRVGVRSQLAPLPVLVRAHVEARQRVPVVAVVDGDDVPPVVRLRAGVDEEDLLERAGEEARELRREEARVLVEVPRVRVERRELGGRGGQDLGAGVADVRDVVPRVEVVPAGGVRQGAPPAGDNVERPGVGVGDRVARAHVARAEGGHLGRRQGEGLGQRRGRPAGPHGGTLRRVRCCALPRIGLGGMGTRDGSPGPVVSGVPPPDVPPREERSAPEHEHRGDERRLIRRGSFA</sequence>
<comment type="caution">
    <text evidence="3">The sequence shown here is derived from an EMBL/GenBank/DDBJ whole genome shotgun (WGS) entry which is preliminary data.</text>
</comment>
<proteinExistence type="predicted"/>
<evidence type="ECO:0000256" key="2">
    <source>
        <dbReference type="SAM" id="MobiDB-lite"/>
    </source>
</evidence>
<evidence type="ECO:0000256" key="1">
    <source>
        <dbReference type="SAM" id="Coils"/>
    </source>
</evidence>
<feature type="region of interest" description="Disordered" evidence="2">
    <location>
        <begin position="682"/>
        <end position="730"/>
    </location>
</feature>
<feature type="coiled-coil region" evidence="1">
    <location>
        <begin position="542"/>
        <end position="569"/>
    </location>
</feature>
<feature type="region of interest" description="Disordered" evidence="2">
    <location>
        <begin position="426"/>
        <end position="448"/>
    </location>
</feature>
<feature type="region of interest" description="Disordered" evidence="2">
    <location>
        <begin position="641"/>
        <end position="669"/>
    </location>
</feature>
<feature type="compositionally biased region" description="Low complexity" evidence="2">
    <location>
        <begin position="688"/>
        <end position="697"/>
    </location>
</feature>
<name>K0ST34_THAOC</name>
<keyword evidence="4" id="KW-1185">Reference proteome</keyword>
<dbReference type="OrthoDB" id="55084at2759"/>
<gene>
    <name evidence="3" type="ORF">THAOC_10253</name>
</gene>
<dbReference type="EMBL" id="AGNL01011167">
    <property type="protein sequence ID" value="EJK68555.1"/>
    <property type="molecule type" value="Genomic_DNA"/>
</dbReference>
<evidence type="ECO:0000313" key="4">
    <source>
        <dbReference type="Proteomes" id="UP000266841"/>
    </source>
</evidence>
<feature type="region of interest" description="Disordered" evidence="2">
    <location>
        <begin position="167"/>
        <end position="210"/>
    </location>
</feature>
<organism evidence="3 4">
    <name type="scientific">Thalassiosira oceanica</name>
    <name type="common">Marine diatom</name>
    <dbReference type="NCBI Taxonomy" id="159749"/>
    <lineage>
        <taxon>Eukaryota</taxon>
        <taxon>Sar</taxon>
        <taxon>Stramenopiles</taxon>
        <taxon>Ochrophyta</taxon>
        <taxon>Bacillariophyta</taxon>
        <taxon>Coscinodiscophyceae</taxon>
        <taxon>Thalassiosirophycidae</taxon>
        <taxon>Thalassiosirales</taxon>
        <taxon>Thalassiosiraceae</taxon>
        <taxon>Thalassiosira</taxon>
    </lineage>
</organism>
<feature type="compositionally biased region" description="Basic and acidic residues" evidence="2">
    <location>
        <begin position="426"/>
        <end position="445"/>
    </location>
</feature>
<dbReference type="AlphaFoldDB" id="K0ST34"/>
<protein>
    <submittedName>
        <fullName evidence="3">Uncharacterized protein</fullName>
    </submittedName>
</protein>
<feature type="compositionally biased region" description="Basic and acidic residues" evidence="2">
    <location>
        <begin position="641"/>
        <end position="650"/>
    </location>
</feature>
<reference evidence="3 4" key="1">
    <citation type="journal article" date="2012" name="Genome Biol.">
        <title>Genome and low-iron response of an oceanic diatom adapted to chronic iron limitation.</title>
        <authorList>
            <person name="Lommer M."/>
            <person name="Specht M."/>
            <person name="Roy A.S."/>
            <person name="Kraemer L."/>
            <person name="Andreson R."/>
            <person name="Gutowska M.A."/>
            <person name="Wolf J."/>
            <person name="Bergner S.V."/>
            <person name="Schilhabel M.B."/>
            <person name="Klostermeier U.C."/>
            <person name="Beiko R.G."/>
            <person name="Rosenstiel P."/>
            <person name="Hippler M."/>
            <person name="Laroche J."/>
        </authorList>
    </citation>
    <scope>NUCLEOTIDE SEQUENCE [LARGE SCALE GENOMIC DNA]</scope>
    <source>
        <strain evidence="3 4">CCMP1005</strain>
    </source>
</reference>
<accession>K0ST34</accession>
<dbReference type="Proteomes" id="UP000266841">
    <property type="component" value="Unassembled WGS sequence"/>
</dbReference>
<feature type="compositionally biased region" description="Basic and acidic residues" evidence="2">
    <location>
        <begin position="704"/>
        <end position="722"/>
    </location>
</feature>
<dbReference type="eggNOG" id="ENOG502QSQ8">
    <property type="taxonomic scope" value="Eukaryota"/>
</dbReference>
<feature type="compositionally biased region" description="Basic residues" evidence="2">
    <location>
        <begin position="176"/>
        <end position="200"/>
    </location>
</feature>
<feature type="region of interest" description="Disordered" evidence="2">
    <location>
        <begin position="258"/>
        <end position="282"/>
    </location>
</feature>
<keyword evidence="1" id="KW-0175">Coiled coil</keyword>
<evidence type="ECO:0000313" key="3">
    <source>
        <dbReference type="EMBL" id="EJK68555.1"/>
    </source>
</evidence>